<organism evidence="3 4">
    <name type="scientific">Accipiter nisus</name>
    <name type="common">Eurasian sparrowhawk</name>
    <dbReference type="NCBI Taxonomy" id="211598"/>
    <lineage>
        <taxon>Eukaryota</taxon>
        <taxon>Metazoa</taxon>
        <taxon>Chordata</taxon>
        <taxon>Craniata</taxon>
        <taxon>Vertebrata</taxon>
        <taxon>Euteleostomi</taxon>
        <taxon>Archelosauria</taxon>
        <taxon>Archosauria</taxon>
        <taxon>Dinosauria</taxon>
        <taxon>Saurischia</taxon>
        <taxon>Theropoda</taxon>
        <taxon>Coelurosauria</taxon>
        <taxon>Aves</taxon>
        <taxon>Neognathae</taxon>
        <taxon>Neoaves</taxon>
        <taxon>Telluraves</taxon>
        <taxon>Accipitrimorphae</taxon>
        <taxon>Accipitriformes</taxon>
        <taxon>Accipitridae</taxon>
        <taxon>Accipitrinae</taxon>
        <taxon>Accipiter</taxon>
    </lineage>
</organism>
<keyword evidence="4" id="KW-1185">Reference proteome</keyword>
<dbReference type="PANTHER" id="PTHR36866:SF1">
    <property type="entry name" value="GENE 1043-RELATED"/>
    <property type="match status" value="1"/>
</dbReference>
<protein>
    <submittedName>
        <fullName evidence="3">Uncharacterized protein</fullName>
    </submittedName>
</protein>
<evidence type="ECO:0000313" key="3">
    <source>
        <dbReference type="Ensembl" id="ENSANIP00000017545.1"/>
    </source>
</evidence>
<feature type="coiled-coil region" evidence="1">
    <location>
        <begin position="986"/>
        <end position="1031"/>
    </location>
</feature>
<name>A0A8B9RY60_9AVES</name>
<evidence type="ECO:0000313" key="4">
    <source>
        <dbReference type="Proteomes" id="UP000694541"/>
    </source>
</evidence>
<accession>A0A8B9RY60</accession>
<dbReference type="Ensembl" id="ENSANIT00000018145.1">
    <property type="protein sequence ID" value="ENSANIP00000017545.1"/>
    <property type="gene ID" value="ENSANIG00000011935.1"/>
</dbReference>
<feature type="compositionally biased region" description="Polar residues" evidence="2">
    <location>
        <begin position="656"/>
        <end position="668"/>
    </location>
</feature>
<feature type="region of interest" description="Disordered" evidence="2">
    <location>
        <begin position="649"/>
        <end position="672"/>
    </location>
</feature>
<evidence type="ECO:0000256" key="2">
    <source>
        <dbReference type="SAM" id="MobiDB-lite"/>
    </source>
</evidence>
<feature type="region of interest" description="Disordered" evidence="2">
    <location>
        <begin position="1495"/>
        <end position="1531"/>
    </location>
</feature>
<proteinExistence type="predicted"/>
<evidence type="ECO:0000256" key="1">
    <source>
        <dbReference type="SAM" id="Coils"/>
    </source>
</evidence>
<dbReference type="Pfam" id="PF15030">
    <property type="entry name" value="DUF4527"/>
    <property type="match status" value="1"/>
</dbReference>
<feature type="compositionally biased region" description="Polar residues" evidence="2">
    <location>
        <begin position="1497"/>
        <end position="1518"/>
    </location>
</feature>
<dbReference type="Proteomes" id="UP000694541">
    <property type="component" value="Unplaced"/>
</dbReference>
<reference evidence="3" key="1">
    <citation type="submission" date="2025-08" db="UniProtKB">
        <authorList>
            <consortium name="Ensembl"/>
        </authorList>
    </citation>
    <scope>IDENTIFICATION</scope>
</reference>
<feature type="coiled-coil region" evidence="1">
    <location>
        <begin position="1210"/>
        <end position="1237"/>
    </location>
</feature>
<feature type="coiled-coil region" evidence="1">
    <location>
        <begin position="902"/>
        <end position="936"/>
    </location>
</feature>
<feature type="coiled-coil region" evidence="1">
    <location>
        <begin position="1106"/>
        <end position="1168"/>
    </location>
</feature>
<sequence length="1531" mass="175262">MKELELSHKTLLVTIDQLNLKLHRVENANVRVKGKLRDIQEDLINLVENQEKSEKKQKEKLHWLQEQLKTKEDEIKSQSEYFEHYKQRQRQQTAVLRERECYLRSEVSRLEKQVLDLSAHIALLTSKLEEGMVQYFQQKLESASIGTQGYKHSDVEVMELKTCIENVECDMKSHLKAFQQNLKFLREKEEDNRKEQADLLTELQCSQDTEDFLRRKLEESCHHVYSLKLSEIKLQEKMEELLDENRALKDQGRVTLKNKKEKDSQLTRLENGDDSVDLNGDLTQEDVQNLKQGAVLDSLRNRATETPVVLLHAEESETLGCTCDGLKQMEEQAELLAVLEHNSSAFAKVAGLAEIEQVTLGTKTAGTREDSFTLFRCTPSYRAARLLPPCSEKLTNNGTSKGTKDEENFSLLKEQAINLPAKMFPVPLVEAVMRKKLQLTLLEAESYHISAVTTVKKVRGFDFCEANINLCSDALCLVAEGGFSDKASALLHGKMPCTVTEIFTLSPEKYNMEKHWENKQILPESINENKCLDKIVDDGKYHQKIYRGRAKGEGIQNEKVQPQQVTCVPEESSKVFFKHELIRSGKQGMEAKDSLSSPQDVPILSVVFKDLKKHFKGSPELMEKQGNLSEICTSDVNRVYNGEDIIKMEEKGEQPQKPTHQTNPSSNAGLKEKKDQTLRLCEPNKNFSCQKIAAEDMQHAYSQKFFWSEEERYLVNILSPMQERAVCLNKLFLPGSNFYESFCHLSPLETGNECNVKTHALEKVVAVCSQKIFLLMQENENYSKKVCILQQENERYAQMMCALEEEMDAYLQYILAIDEANTVSFQNLLNEKEVAGGCYNNLSEENIMSPGTLFVENFSKNLSCVEKKNWYSEKGSLTIASNKLPRSVLSLDGRKMKYFQLLSDLKEERSRCFKEIAKLLQDKENYVAKCNELMQERERNLEIISLLEGEKETLLECLAQVKCEQDKYRTLVSELQECKTSCYQIISDLQEEQCALEREIERIKKETSEQLDEFQKANAKFILENNELKELMSSLGFNYEELTKDKCLGTKEKIVVKLKEKGQQHGLKPKKVETACSVTQTEEEGVLVIDPSNYFPGKEGSTSESYSVMKEQVEKAREEQKIQQKELEKTKKEAQKWYRELGFAETRYEEIKTRLTQALSELDHLKQEVGDKMLGKQYCKLMPLYTEKDAQEIEENKIDNKRLQQHVLTLKAQLRDQAALQNQFHDLQNEVEVLQAQLCEKEKELQKRKSEAKLMLAPLKAKLACLTRKCQERNSFIMRMHGEFHRRGIINSAFDEEVKNLVNDLVLAEYTVTFTPMCDQEMLPSSTDISQANGQPEDHEIYVKVNGMTGSIPANSQQKVDSIHSSCITPNVFAGSPVKLTSPERIIALHRELRQNHRKNCQIPSVVFSDSNPKADCNLPMMHEEAPWPLLSRMKDVVVPPERGAFWATKGRDRLSKCDDVFWGQIGNQHAGAIPQGMKQKNAIMNKAWLSREKTDGSTSATTAKSHLSDVLSASNKGRNPVGRNQLHGKE</sequence>
<reference evidence="3" key="2">
    <citation type="submission" date="2025-09" db="UniProtKB">
        <authorList>
            <consortium name="Ensembl"/>
        </authorList>
    </citation>
    <scope>IDENTIFICATION</scope>
</reference>
<dbReference type="PANTHER" id="PTHR36866">
    <property type="entry name" value="CHROMOSOME 4 OPEN READING FRAME 50"/>
    <property type="match status" value="1"/>
</dbReference>
<keyword evidence="1" id="KW-0175">Coiled coil</keyword>
<dbReference type="InterPro" id="IPR032771">
    <property type="entry name" value="DUF4527"/>
</dbReference>
<feature type="coiled-coil region" evidence="1">
    <location>
        <begin position="15"/>
        <end position="74"/>
    </location>
</feature>